<sequence>LHSHHSLGSRWRQLTEEEKSPFVAEAERLRLMHMQEYPDYKYKPRKKPKKNPDGSVQNPSTGNGPGSPRVKPIKRSVRLMRSCDDSRKLAEDVAFSIAEV</sequence>
<reference evidence="5" key="1">
    <citation type="submission" date="2012-09" db="EMBL/GenBank/DDBJ databases">
        <authorList>
            <person name="Martin A.A."/>
        </authorList>
    </citation>
    <scope>NUCLEOTIDE SEQUENCE</scope>
</reference>
<name>A0A158P6R8_ANGCA</name>
<reference evidence="6" key="2">
    <citation type="submission" date="2016-04" db="UniProtKB">
        <authorList>
            <consortium name="WormBaseParasite"/>
        </authorList>
    </citation>
    <scope>IDENTIFICATION</scope>
</reference>
<protein>
    <submittedName>
        <fullName evidence="6">HMG box domain-containing protein</fullName>
    </submittedName>
</protein>
<dbReference type="GO" id="GO:0007420">
    <property type="term" value="P:brain development"/>
    <property type="evidence" value="ECO:0007669"/>
    <property type="project" value="TreeGrafter"/>
</dbReference>
<dbReference type="GO" id="GO:0030182">
    <property type="term" value="P:neuron differentiation"/>
    <property type="evidence" value="ECO:0007669"/>
    <property type="project" value="TreeGrafter"/>
</dbReference>
<keyword evidence="5" id="KW-1185">Reference proteome</keyword>
<dbReference type="PANTHER" id="PTHR10270">
    <property type="entry name" value="SOX TRANSCRIPTION FACTOR"/>
    <property type="match status" value="1"/>
</dbReference>
<dbReference type="GO" id="GO:0005634">
    <property type="term" value="C:nucleus"/>
    <property type="evidence" value="ECO:0007669"/>
    <property type="project" value="UniProtKB-UniRule"/>
</dbReference>
<evidence type="ECO:0000313" key="6">
    <source>
        <dbReference type="WBParaSite" id="ACAC_0000143301-mRNA-1"/>
    </source>
</evidence>
<evidence type="ECO:0000259" key="4">
    <source>
        <dbReference type="PROSITE" id="PS50118"/>
    </source>
</evidence>
<dbReference type="Pfam" id="PF00505">
    <property type="entry name" value="HMG_box"/>
    <property type="match status" value="1"/>
</dbReference>
<evidence type="ECO:0000256" key="3">
    <source>
        <dbReference type="SAM" id="MobiDB-lite"/>
    </source>
</evidence>
<keyword evidence="1 2" id="KW-0238">DNA-binding</keyword>
<dbReference type="PROSITE" id="PS50118">
    <property type="entry name" value="HMG_BOX_2"/>
    <property type="match status" value="1"/>
</dbReference>
<keyword evidence="2" id="KW-0539">Nucleus</keyword>
<dbReference type="Proteomes" id="UP000035642">
    <property type="component" value="Unassembled WGS sequence"/>
</dbReference>
<dbReference type="GO" id="GO:0000978">
    <property type="term" value="F:RNA polymerase II cis-regulatory region sequence-specific DNA binding"/>
    <property type="evidence" value="ECO:0007669"/>
    <property type="project" value="TreeGrafter"/>
</dbReference>
<accession>A0A158P6R8</accession>
<evidence type="ECO:0000256" key="1">
    <source>
        <dbReference type="ARBA" id="ARBA00023125"/>
    </source>
</evidence>
<dbReference type="WBParaSite" id="ACAC_0000143301-mRNA-1">
    <property type="protein sequence ID" value="ACAC_0000143301-mRNA-1"/>
    <property type="gene ID" value="ACAC_0000143301"/>
</dbReference>
<dbReference type="InterPro" id="IPR009071">
    <property type="entry name" value="HMG_box_dom"/>
</dbReference>
<dbReference type="InterPro" id="IPR036910">
    <property type="entry name" value="HMG_box_dom_sf"/>
</dbReference>
<dbReference type="InterPro" id="IPR050140">
    <property type="entry name" value="SRY-related_HMG-box_TF-like"/>
</dbReference>
<dbReference type="STRING" id="6313.A0A158P6R8"/>
<dbReference type="AlphaFoldDB" id="A0A158P6R8"/>
<dbReference type="SUPFAM" id="SSF47095">
    <property type="entry name" value="HMG-box"/>
    <property type="match status" value="1"/>
</dbReference>
<feature type="DNA-binding region" description="HMG box" evidence="2">
    <location>
        <begin position="1"/>
        <end position="41"/>
    </location>
</feature>
<dbReference type="GO" id="GO:0000122">
    <property type="term" value="P:negative regulation of transcription by RNA polymerase II"/>
    <property type="evidence" value="ECO:0007669"/>
    <property type="project" value="TreeGrafter"/>
</dbReference>
<organism evidence="5 6">
    <name type="scientific">Angiostrongylus cantonensis</name>
    <name type="common">Rat lungworm</name>
    <dbReference type="NCBI Taxonomy" id="6313"/>
    <lineage>
        <taxon>Eukaryota</taxon>
        <taxon>Metazoa</taxon>
        <taxon>Ecdysozoa</taxon>
        <taxon>Nematoda</taxon>
        <taxon>Chromadorea</taxon>
        <taxon>Rhabditida</taxon>
        <taxon>Rhabditina</taxon>
        <taxon>Rhabditomorpha</taxon>
        <taxon>Strongyloidea</taxon>
        <taxon>Metastrongylidae</taxon>
        <taxon>Angiostrongylus</taxon>
    </lineage>
</organism>
<feature type="domain" description="HMG box" evidence="4">
    <location>
        <begin position="1"/>
        <end position="41"/>
    </location>
</feature>
<proteinExistence type="predicted"/>
<evidence type="ECO:0000313" key="5">
    <source>
        <dbReference type="Proteomes" id="UP000035642"/>
    </source>
</evidence>
<evidence type="ECO:0000256" key="2">
    <source>
        <dbReference type="PROSITE-ProRule" id="PRU00267"/>
    </source>
</evidence>
<dbReference type="Gene3D" id="1.10.30.10">
    <property type="entry name" value="High mobility group box domain"/>
    <property type="match status" value="1"/>
</dbReference>
<dbReference type="GO" id="GO:0001228">
    <property type="term" value="F:DNA-binding transcription activator activity, RNA polymerase II-specific"/>
    <property type="evidence" value="ECO:0007669"/>
    <property type="project" value="TreeGrafter"/>
</dbReference>
<dbReference type="PANTHER" id="PTHR10270:SF323">
    <property type="entry name" value="TRANSCRIPTION FACTOR SOX-14-RELATED"/>
    <property type="match status" value="1"/>
</dbReference>
<feature type="region of interest" description="Disordered" evidence="3">
    <location>
        <begin position="36"/>
        <end position="76"/>
    </location>
</feature>